<keyword evidence="2" id="KW-1185">Reference proteome</keyword>
<evidence type="ECO:0000313" key="2">
    <source>
        <dbReference type="Proteomes" id="UP001060085"/>
    </source>
</evidence>
<protein>
    <submittedName>
        <fullName evidence="1">Uncharacterized protein</fullName>
    </submittedName>
</protein>
<name>A0ACC0BL48_CATRO</name>
<sequence length="113" mass="13327">MDEVVVHPAITIKAIRHQWYWIYEYSDYNSSDEYGFTSQTHLRIVVTLADIPYSLVVPFLGVKYLYFGTTRGVYYYQFSEICGTNHAFMPIVVEAFSRKDYGDQVYNQLRREA</sequence>
<evidence type="ECO:0000313" key="1">
    <source>
        <dbReference type="EMBL" id="KAI5673353.1"/>
    </source>
</evidence>
<dbReference type="Proteomes" id="UP001060085">
    <property type="component" value="Linkage Group LG03"/>
</dbReference>
<comment type="caution">
    <text evidence="1">The sequence shown here is derived from an EMBL/GenBank/DDBJ whole genome shotgun (WGS) entry which is preliminary data.</text>
</comment>
<gene>
    <name evidence="1" type="ORF">M9H77_13717</name>
</gene>
<accession>A0ACC0BL48</accession>
<proteinExistence type="predicted"/>
<reference evidence="2" key="1">
    <citation type="journal article" date="2023" name="Nat. Plants">
        <title>Single-cell RNA sequencing provides a high-resolution roadmap for understanding the multicellular compartmentation of specialized metabolism.</title>
        <authorList>
            <person name="Sun S."/>
            <person name="Shen X."/>
            <person name="Li Y."/>
            <person name="Li Y."/>
            <person name="Wang S."/>
            <person name="Li R."/>
            <person name="Zhang H."/>
            <person name="Shen G."/>
            <person name="Guo B."/>
            <person name="Wei J."/>
            <person name="Xu J."/>
            <person name="St-Pierre B."/>
            <person name="Chen S."/>
            <person name="Sun C."/>
        </authorList>
    </citation>
    <scope>NUCLEOTIDE SEQUENCE [LARGE SCALE GENOMIC DNA]</scope>
</reference>
<organism evidence="1 2">
    <name type="scientific">Catharanthus roseus</name>
    <name type="common">Madagascar periwinkle</name>
    <name type="synonym">Vinca rosea</name>
    <dbReference type="NCBI Taxonomy" id="4058"/>
    <lineage>
        <taxon>Eukaryota</taxon>
        <taxon>Viridiplantae</taxon>
        <taxon>Streptophyta</taxon>
        <taxon>Embryophyta</taxon>
        <taxon>Tracheophyta</taxon>
        <taxon>Spermatophyta</taxon>
        <taxon>Magnoliopsida</taxon>
        <taxon>eudicotyledons</taxon>
        <taxon>Gunneridae</taxon>
        <taxon>Pentapetalae</taxon>
        <taxon>asterids</taxon>
        <taxon>lamiids</taxon>
        <taxon>Gentianales</taxon>
        <taxon>Apocynaceae</taxon>
        <taxon>Rauvolfioideae</taxon>
        <taxon>Vinceae</taxon>
        <taxon>Catharanthinae</taxon>
        <taxon>Catharanthus</taxon>
    </lineage>
</organism>
<dbReference type="EMBL" id="CM044703">
    <property type="protein sequence ID" value="KAI5673353.1"/>
    <property type="molecule type" value="Genomic_DNA"/>
</dbReference>